<accession>A0A853Q121</accession>
<evidence type="ECO:0000313" key="1">
    <source>
        <dbReference type="EMBL" id="OCR34942.1"/>
    </source>
</evidence>
<sequence>MVLSVWSDVSGRADKIILPGLPAVGDGLFHLWTSGHTRLSASGSKEQRKRKII</sequence>
<name>A0A853Q121_BACFG</name>
<proteinExistence type="predicted"/>
<comment type="caution">
    <text evidence="1">The sequence shown here is derived from an EMBL/GenBank/DDBJ whole genome shotgun (WGS) entry which is preliminary data.</text>
</comment>
<evidence type="ECO:0000313" key="2">
    <source>
        <dbReference type="Proteomes" id="UP000093197"/>
    </source>
</evidence>
<gene>
    <name evidence="1" type="ORF">AC094_07510</name>
</gene>
<protein>
    <submittedName>
        <fullName evidence="1">Uncharacterized protein</fullName>
    </submittedName>
</protein>
<reference evidence="1 2" key="1">
    <citation type="journal article" date="2016" name="PLoS ONE">
        <title>Genomic Diversity of Enterotoxigenic Strains of Bacteroides fragilis.</title>
        <authorList>
            <person name="Pierce J.V."/>
            <person name="Bernstein H.D."/>
        </authorList>
    </citation>
    <scope>NUCLEOTIDE SEQUENCE [LARGE SCALE GENOMIC DNA]</scope>
    <source>
        <strain evidence="1 2">20793-3</strain>
    </source>
</reference>
<dbReference type="AlphaFoldDB" id="A0A853Q121"/>
<dbReference type="EMBL" id="LIDT01000009">
    <property type="protein sequence ID" value="OCR34942.1"/>
    <property type="molecule type" value="Genomic_DNA"/>
</dbReference>
<organism evidence="1 2">
    <name type="scientific">Bacteroides fragilis</name>
    <dbReference type="NCBI Taxonomy" id="817"/>
    <lineage>
        <taxon>Bacteria</taxon>
        <taxon>Pseudomonadati</taxon>
        <taxon>Bacteroidota</taxon>
        <taxon>Bacteroidia</taxon>
        <taxon>Bacteroidales</taxon>
        <taxon>Bacteroidaceae</taxon>
        <taxon>Bacteroides</taxon>
    </lineage>
</organism>
<dbReference type="Proteomes" id="UP000093197">
    <property type="component" value="Unassembled WGS sequence"/>
</dbReference>